<dbReference type="InterPro" id="IPR050271">
    <property type="entry name" value="UDP-glycosyltransferase"/>
</dbReference>
<reference evidence="4" key="1">
    <citation type="submission" date="2021-09" db="EMBL/GenBank/DDBJ databases">
        <authorList>
            <person name="Martin H S."/>
        </authorList>
    </citation>
    <scope>NUCLEOTIDE SEQUENCE</scope>
</reference>
<organism evidence="4 5">
    <name type="scientific">Danaus chrysippus</name>
    <name type="common">African queen</name>
    <dbReference type="NCBI Taxonomy" id="151541"/>
    <lineage>
        <taxon>Eukaryota</taxon>
        <taxon>Metazoa</taxon>
        <taxon>Ecdysozoa</taxon>
        <taxon>Arthropoda</taxon>
        <taxon>Hexapoda</taxon>
        <taxon>Insecta</taxon>
        <taxon>Pterygota</taxon>
        <taxon>Neoptera</taxon>
        <taxon>Endopterygota</taxon>
        <taxon>Lepidoptera</taxon>
        <taxon>Glossata</taxon>
        <taxon>Ditrysia</taxon>
        <taxon>Papilionoidea</taxon>
        <taxon>Nymphalidae</taxon>
        <taxon>Danainae</taxon>
        <taxon>Danaini</taxon>
        <taxon>Danaina</taxon>
        <taxon>Danaus</taxon>
        <taxon>Anosia</taxon>
    </lineage>
</organism>
<dbReference type="InterPro" id="IPR002213">
    <property type="entry name" value="UDP_glucos_trans"/>
</dbReference>
<dbReference type="EMBL" id="CAKASE010000061">
    <property type="protein sequence ID" value="CAG9568601.1"/>
    <property type="molecule type" value="Genomic_DNA"/>
</dbReference>
<dbReference type="Gene3D" id="3.40.50.2000">
    <property type="entry name" value="Glycogen Phosphorylase B"/>
    <property type="match status" value="1"/>
</dbReference>
<sequence>MMEMEAKDNILLEKLFGSDIPTLHELANNVDLLFLNVHPIWIDNQPVPPNVVFIGGIHKQPSDEIPTDLLHYLNESTNGIVYISFGTNVNPSLLPPEKMDIITKVLSKLPYSVLWKWDKEEMPAQINNIKYIPWVPQKDVLSKYTREFL</sequence>
<keyword evidence="5" id="KW-1185">Reference proteome</keyword>
<proteinExistence type="inferred from homology"/>
<gene>
    <name evidence="4" type="ORF">DCHRY22_LOCUS8465</name>
</gene>
<dbReference type="AlphaFoldDB" id="A0A8J2W648"/>
<dbReference type="GO" id="GO:0008194">
    <property type="term" value="F:UDP-glycosyltransferase activity"/>
    <property type="evidence" value="ECO:0007669"/>
    <property type="project" value="InterPro"/>
</dbReference>
<dbReference type="PANTHER" id="PTHR48043">
    <property type="entry name" value="EG:EG0003.4 PROTEIN-RELATED"/>
    <property type="match status" value="1"/>
</dbReference>
<dbReference type="Pfam" id="PF00201">
    <property type="entry name" value="UDPGT"/>
    <property type="match status" value="1"/>
</dbReference>
<keyword evidence="2" id="KW-0328">Glycosyltransferase</keyword>
<dbReference type="Proteomes" id="UP000789524">
    <property type="component" value="Unassembled WGS sequence"/>
</dbReference>
<evidence type="ECO:0000313" key="5">
    <source>
        <dbReference type="Proteomes" id="UP000789524"/>
    </source>
</evidence>
<dbReference type="SUPFAM" id="SSF53756">
    <property type="entry name" value="UDP-Glycosyltransferase/glycogen phosphorylase"/>
    <property type="match status" value="1"/>
</dbReference>
<evidence type="ECO:0000256" key="2">
    <source>
        <dbReference type="ARBA" id="ARBA00022676"/>
    </source>
</evidence>
<accession>A0A8J2W648</accession>
<evidence type="ECO:0000313" key="4">
    <source>
        <dbReference type="EMBL" id="CAG9568601.1"/>
    </source>
</evidence>
<protein>
    <submittedName>
        <fullName evidence="4">(African queen) hypothetical protein</fullName>
    </submittedName>
</protein>
<dbReference type="PANTHER" id="PTHR48043:SF159">
    <property type="entry name" value="EG:EG0003.4 PROTEIN-RELATED"/>
    <property type="match status" value="1"/>
</dbReference>
<dbReference type="OrthoDB" id="5835829at2759"/>
<comment type="similarity">
    <text evidence="1">Belongs to the UDP-glycosyltransferase family.</text>
</comment>
<comment type="caution">
    <text evidence="4">The sequence shown here is derived from an EMBL/GenBank/DDBJ whole genome shotgun (WGS) entry which is preliminary data.</text>
</comment>
<name>A0A8J2W648_9NEOP</name>
<evidence type="ECO:0000256" key="1">
    <source>
        <dbReference type="ARBA" id="ARBA00009995"/>
    </source>
</evidence>
<keyword evidence="3" id="KW-0808">Transferase</keyword>
<evidence type="ECO:0000256" key="3">
    <source>
        <dbReference type="ARBA" id="ARBA00022679"/>
    </source>
</evidence>